<dbReference type="HOGENOM" id="CLU_018294_5_1_1"/>
<sequence length="213" mass="24149">MPTKAHRARMTHAEKITLRAYHNAHSESTQEVLTVWAKTKSRLSVVPSRMTLSRVLNNHVSAFDSNSARKTNHRVTFSKLEERLLLWIRQCEQYKLPIVTGATIRAKVDKIRRERVISTPDESAMLNALVLSPGWLSKFQSHHRLTSKRVHGEVASISRAAVEKGRAALQELTRGFERHNVLNRDNTAFFLCAPTTKTISTQRTGGESSRRKG</sequence>
<dbReference type="SUPFAM" id="SSF46689">
    <property type="entry name" value="Homeodomain-like"/>
    <property type="match status" value="1"/>
</dbReference>
<dbReference type="InterPro" id="IPR009057">
    <property type="entry name" value="Homeodomain-like_sf"/>
</dbReference>
<dbReference type="Gene3D" id="1.10.10.60">
    <property type="entry name" value="Homeodomain-like"/>
    <property type="match status" value="2"/>
</dbReference>
<dbReference type="PROSITE" id="PS51253">
    <property type="entry name" value="HTH_CENPB"/>
    <property type="match status" value="1"/>
</dbReference>
<organism evidence="3">
    <name type="scientific">Albugo laibachii Nc14</name>
    <dbReference type="NCBI Taxonomy" id="890382"/>
    <lineage>
        <taxon>Eukaryota</taxon>
        <taxon>Sar</taxon>
        <taxon>Stramenopiles</taxon>
        <taxon>Oomycota</taxon>
        <taxon>Peronosporomycetes</taxon>
        <taxon>Albuginales</taxon>
        <taxon>Albuginaceae</taxon>
        <taxon>Albugo</taxon>
    </lineage>
</organism>
<dbReference type="EMBL" id="FR824060">
    <property type="protein sequence ID" value="CCA15762.1"/>
    <property type="molecule type" value="Genomic_DNA"/>
</dbReference>
<evidence type="ECO:0000256" key="1">
    <source>
        <dbReference type="ARBA" id="ARBA00023125"/>
    </source>
</evidence>
<dbReference type="AlphaFoldDB" id="F0W3W7"/>
<dbReference type="SMART" id="SM00674">
    <property type="entry name" value="CENPB"/>
    <property type="match status" value="1"/>
</dbReference>
<gene>
    <name evidence="3" type="primary">AlNc14C15G1668</name>
    <name evidence="3" type="ORF">ALNC14_019050</name>
</gene>
<reference evidence="3" key="2">
    <citation type="submission" date="2011-02" db="EMBL/GenBank/DDBJ databases">
        <authorList>
            <person name="MacLean D."/>
        </authorList>
    </citation>
    <scope>NUCLEOTIDE SEQUENCE</scope>
</reference>
<reference evidence="3" key="1">
    <citation type="journal article" date="2011" name="PLoS Biol.">
        <title>Gene gain and loss during evolution of obligate parasitism in the white rust pathogen of Arabidopsis thaliana.</title>
        <authorList>
            <person name="Kemen E."/>
            <person name="Gardiner A."/>
            <person name="Schultz-Larsen T."/>
            <person name="Kemen A.C."/>
            <person name="Balmuth A.L."/>
            <person name="Robert-Seilaniantz A."/>
            <person name="Bailey K."/>
            <person name="Holub E."/>
            <person name="Studholme D.J."/>
            <person name="Maclean D."/>
            <person name="Jones J.D."/>
        </authorList>
    </citation>
    <scope>NUCLEOTIDE SEQUENCE</scope>
</reference>
<keyword evidence="1" id="KW-0238">DNA-binding</keyword>
<evidence type="ECO:0000259" key="2">
    <source>
        <dbReference type="PROSITE" id="PS51253"/>
    </source>
</evidence>
<proteinExistence type="predicted"/>
<feature type="domain" description="HTH CENPB-type" evidence="2">
    <location>
        <begin position="68"/>
        <end position="149"/>
    </location>
</feature>
<name>F0W3W7_9STRA</name>
<dbReference type="GO" id="GO:0003677">
    <property type="term" value="F:DNA binding"/>
    <property type="evidence" value="ECO:0007669"/>
    <property type="project" value="UniProtKB-KW"/>
</dbReference>
<accession>F0W3W7</accession>
<dbReference type="Pfam" id="PF03221">
    <property type="entry name" value="HTH_Tnp_Tc5"/>
    <property type="match status" value="1"/>
</dbReference>
<dbReference type="InterPro" id="IPR006600">
    <property type="entry name" value="HTH_CenpB_DNA-bd_dom"/>
</dbReference>
<protein>
    <submittedName>
        <fullName evidence="3">AlNc14C15G1668 protein</fullName>
    </submittedName>
</protein>
<evidence type="ECO:0000313" key="3">
    <source>
        <dbReference type="EMBL" id="CCA15762.1"/>
    </source>
</evidence>